<organism evidence="2 3">
    <name type="scientific">Dimorphilus gyrociliatus</name>
    <dbReference type="NCBI Taxonomy" id="2664684"/>
    <lineage>
        <taxon>Eukaryota</taxon>
        <taxon>Metazoa</taxon>
        <taxon>Spiralia</taxon>
        <taxon>Lophotrochozoa</taxon>
        <taxon>Annelida</taxon>
        <taxon>Polychaeta</taxon>
        <taxon>Polychaeta incertae sedis</taxon>
        <taxon>Dinophilidae</taxon>
        <taxon>Dimorphilus</taxon>
    </lineage>
</organism>
<keyword evidence="3" id="KW-1185">Reference proteome</keyword>
<feature type="compositionally biased region" description="Low complexity" evidence="1">
    <location>
        <begin position="125"/>
        <end position="138"/>
    </location>
</feature>
<feature type="region of interest" description="Disordered" evidence="1">
    <location>
        <begin position="116"/>
        <end position="138"/>
    </location>
</feature>
<dbReference type="EMBL" id="CAJFCJ010000022">
    <property type="protein sequence ID" value="CAD5124738.1"/>
    <property type="molecule type" value="Genomic_DNA"/>
</dbReference>
<feature type="region of interest" description="Disordered" evidence="1">
    <location>
        <begin position="1"/>
        <end position="33"/>
    </location>
</feature>
<evidence type="ECO:0000313" key="2">
    <source>
        <dbReference type="EMBL" id="CAD5124738.1"/>
    </source>
</evidence>
<reference evidence="2 3" key="1">
    <citation type="submission" date="2020-08" db="EMBL/GenBank/DDBJ databases">
        <authorList>
            <person name="Hejnol A."/>
        </authorList>
    </citation>
    <scope>NUCLEOTIDE SEQUENCE [LARGE SCALE GENOMIC DNA]</scope>
</reference>
<evidence type="ECO:0000313" key="3">
    <source>
        <dbReference type="Proteomes" id="UP000549394"/>
    </source>
</evidence>
<proteinExistence type="predicted"/>
<feature type="compositionally biased region" description="Polar residues" evidence="1">
    <location>
        <begin position="1"/>
        <end position="11"/>
    </location>
</feature>
<accession>A0A7I8W9C6</accession>
<feature type="compositionally biased region" description="Polar residues" evidence="1">
    <location>
        <begin position="19"/>
        <end position="33"/>
    </location>
</feature>
<comment type="caution">
    <text evidence="2">The sequence shown here is derived from an EMBL/GenBank/DDBJ whole genome shotgun (WGS) entry which is preliminary data.</text>
</comment>
<name>A0A7I8W9C6_9ANNE</name>
<gene>
    <name evidence="2" type="ORF">DGYR_LOCUS12230</name>
</gene>
<protein>
    <submittedName>
        <fullName evidence="2">DgyrCDS13008</fullName>
    </submittedName>
</protein>
<feature type="compositionally biased region" description="Pro residues" evidence="1">
    <location>
        <begin position="52"/>
        <end position="63"/>
    </location>
</feature>
<sequence length="138" mass="15958">MTLESGRQTVTFEMDRRSPASNRSKPIVQQPQNYEDDYEADDVEPIMEQPQFPVPPPYWPNPLGPRLGTQSHQIYDQQYETPPTAPILSMRNYATQDHQQQFDDYQMYPQCMAQYGQGQSHAQWTTSSSSSTSAYCRQ</sequence>
<feature type="region of interest" description="Disordered" evidence="1">
    <location>
        <begin position="48"/>
        <end position="69"/>
    </location>
</feature>
<dbReference type="AlphaFoldDB" id="A0A7I8W9C6"/>
<evidence type="ECO:0000256" key="1">
    <source>
        <dbReference type="SAM" id="MobiDB-lite"/>
    </source>
</evidence>
<dbReference type="Proteomes" id="UP000549394">
    <property type="component" value="Unassembled WGS sequence"/>
</dbReference>